<dbReference type="PANTHER" id="PTHR13939">
    <property type="entry name" value="NICOTINAMIDE-NUCLEOTIDE AMIDOHYDROLASE PNCC"/>
    <property type="match status" value="1"/>
</dbReference>
<reference evidence="3 4" key="1">
    <citation type="journal article" date="2018" name="Nat. Ecol. Evol.">
        <title>Shark genomes provide insights into elasmobranch evolution and the origin of vertebrates.</title>
        <authorList>
            <person name="Hara Y"/>
            <person name="Yamaguchi K"/>
            <person name="Onimaru K"/>
            <person name="Kadota M"/>
            <person name="Koyanagi M"/>
            <person name="Keeley SD"/>
            <person name="Tatsumi K"/>
            <person name="Tanaka K"/>
            <person name="Motone F"/>
            <person name="Kageyama Y"/>
            <person name="Nozu R"/>
            <person name="Adachi N"/>
            <person name="Nishimura O"/>
            <person name="Nakagawa R"/>
            <person name="Tanegashima C"/>
            <person name="Kiyatake I"/>
            <person name="Matsumoto R"/>
            <person name="Murakumo K"/>
            <person name="Nishida K"/>
            <person name="Terakita A"/>
            <person name="Kuratani S"/>
            <person name="Sato K"/>
            <person name="Hyodo S Kuraku.S."/>
        </authorList>
    </citation>
    <scope>NUCLEOTIDE SEQUENCE [LARGE SCALE GENOMIC DNA]</scope>
</reference>
<sequence>GQTQDTNSFFMCRTLRSLGVQVAKVSVVGDEVGAIAEEVAGFSGRYGHVLTAGGVGPTHDDVTFAGVARAFGEGLLTHPELAALVGGWAGQGQAAMKLARVPASARLHYGRDGGGGRLPYPVVSVRNVYLFPGVPALLRRALEALAYLFRNAAVRYSAAELLVDAEEAAIAPALERAQRRFAGAGAEPNRHRRHVSLGSYPDWTSNYFRVKVRLDGESEEEVREARDFLLETLPAGSVVAPETEPVAVSAREVYAL</sequence>
<comment type="similarity">
    <text evidence="1">In the N-terminal section; belongs to the MoaB/Mog family.</text>
</comment>
<dbReference type="GO" id="GO:0090407">
    <property type="term" value="P:organophosphate biosynthetic process"/>
    <property type="evidence" value="ECO:0007669"/>
    <property type="project" value="UniProtKB-ARBA"/>
</dbReference>
<dbReference type="GO" id="GO:0006796">
    <property type="term" value="P:phosphate-containing compound metabolic process"/>
    <property type="evidence" value="ECO:0007669"/>
    <property type="project" value="UniProtKB-ARBA"/>
</dbReference>
<dbReference type="Pfam" id="PF00994">
    <property type="entry name" value="MoCF_biosynth"/>
    <property type="match status" value="1"/>
</dbReference>
<accession>A0A401TSY8</accession>
<dbReference type="PANTHER" id="PTHR13939:SF0">
    <property type="entry name" value="NMN AMIDOHYDROLASE-LIKE PROTEIN YFAY"/>
    <property type="match status" value="1"/>
</dbReference>
<dbReference type="SUPFAM" id="SSF53218">
    <property type="entry name" value="Molybdenum cofactor biosynthesis proteins"/>
    <property type="match status" value="1"/>
</dbReference>
<keyword evidence="4" id="KW-1185">Reference proteome</keyword>
<comment type="caution">
    <text evidence="3">The sequence shown here is derived from an EMBL/GenBank/DDBJ whole genome shotgun (WGS) entry which is preliminary data.</text>
</comment>
<dbReference type="Gene3D" id="3.40.980.10">
    <property type="entry name" value="MoaB/Mog-like domain"/>
    <property type="match status" value="1"/>
</dbReference>
<evidence type="ECO:0000313" key="3">
    <source>
        <dbReference type="EMBL" id="GCC45748.1"/>
    </source>
</evidence>
<feature type="non-terminal residue" evidence="3">
    <location>
        <position position="1"/>
    </location>
</feature>
<feature type="domain" description="MoaB/Mog" evidence="2">
    <location>
        <begin position="1"/>
        <end position="152"/>
    </location>
</feature>
<evidence type="ECO:0000313" key="4">
    <source>
        <dbReference type="Proteomes" id="UP000287033"/>
    </source>
</evidence>
<protein>
    <recommendedName>
        <fullName evidence="2">MoaB/Mog domain-containing protein</fullName>
    </recommendedName>
</protein>
<evidence type="ECO:0000259" key="2">
    <source>
        <dbReference type="SMART" id="SM00852"/>
    </source>
</evidence>
<dbReference type="OMA" id="EGWAPGC"/>
<organism evidence="3 4">
    <name type="scientific">Chiloscyllium punctatum</name>
    <name type="common">Brownbanded bambooshark</name>
    <name type="synonym">Hemiscyllium punctatum</name>
    <dbReference type="NCBI Taxonomy" id="137246"/>
    <lineage>
        <taxon>Eukaryota</taxon>
        <taxon>Metazoa</taxon>
        <taxon>Chordata</taxon>
        <taxon>Craniata</taxon>
        <taxon>Vertebrata</taxon>
        <taxon>Chondrichthyes</taxon>
        <taxon>Elasmobranchii</taxon>
        <taxon>Galeomorphii</taxon>
        <taxon>Galeoidea</taxon>
        <taxon>Orectolobiformes</taxon>
        <taxon>Hemiscylliidae</taxon>
        <taxon>Chiloscyllium</taxon>
    </lineage>
</organism>
<dbReference type="AlphaFoldDB" id="A0A401TSY8"/>
<gene>
    <name evidence="3" type="ORF">chiPu_0029737</name>
</gene>
<dbReference type="Pfam" id="PF24102">
    <property type="entry name" value="FLAD1_M"/>
    <property type="match status" value="1"/>
</dbReference>
<name>A0A401TSY8_CHIPU</name>
<dbReference type="STRING" id="137246.A0A401TSY8"/>
<dbReference type="Proteomes" id="UP000287033">
    <property type="component" value="Unassembled WGS sequence"/>
</dbReference>
<evidence type="ECO:0000256" key="1">
    <source>
        <dbReference type="ARBA" id="ARBA00007589"/>
    </source>
</evidence>
<dbReference type="InterPro" id="IPR036425">
    <property type="entry name" value="MoaB/Mog-like_dom_sf"/>
</dbReference>
<dbReference type="InterPro" id="IPR050101">
    <property type="entry name" value="CinA"/>
</dbReference>
<proteinExistence type="inferred from homology"/>
<dbReference type="EMBL" id="BEZZ01164733">
    <property type="protein sequence ID" value="GCC45748.1"/>
    <property type="molecule type" value="Genomic_DNA"/>
</dbReference>
<dbReference type="SMART" id="SM00852">
    <property type="entry name" value="MoCF_biosynth"/>
    <property type="match status" value="1"/>
</dbReference>
<dbReference type="OrthoDB" id="270728at2759"/>
<dbReference type="InterPro" id="IPR056596">
    <property type="entry name" value="FLAD1_M"/>
</dbReference>
<feature type="non-terminal residue" evidence="3">
    <location>
        <position position="256"/>
    </location>
</feature>
<dbReference type="InterPro" id="IPR001453">
    <property type="entry name" value="MoaB/Mog_dom"/>
</dbReference>